<comment type="caution">
    <text evidence="7">The sequence shown here is derived from an EMBL/GenBank/DDBJ whole genome shotgun (WGS) entry which is preliminary data.</text>
</comment>
<protein>
    <recommendedName>
        <fullName evidence="2">Thymocyte nuclear protein 1</fullName>
    </recommendedName>
</protein>
<keyword evidence="8" id="KW-1185">Reference proteome</keyword>
<dbReference type="Proteomes" id="UP001150538">
    <property type="component" value="Unassembled WGS sequence"/>
</dbReference>
<dbReference type="EMBL" id="JANBPU010000007">
    <property type="protein sequence ID" value="KAJ1921044.1"/>
    <property type="molecule type" value="Genomic_DNA"/>
</dbReference>
<dbReference type="SUPFAM" id="SSF88697">
    <property type="entry name" value="PUA domain-like"/>
    <property type="match status" value="1"/>
</dbReference>
<feature type="compositionally biased region" description="Polar residues" evidence="5">
    <location>
        <begin position="64"/>
        <end position="74"/>
    </location>
</feature>
<dbReference type="FunFam" id="3.10.590.10:FF:000003">
    <property type="entry name" value="Thymocyte nuclear protein 1"/>
    <property type="match status" value="1"/>
</dbReference>
<evidence type="ECO:0000313" key="7">
    <source>
        <dbReference type="EMBL" id="KAJ1921044.1"/>
    </source>
</evidence>
<dbReference type="InterPro" id="IPR002740">
    <property type="entry name" value="EVE_domain"/>
</dbReference>
<keyword evidence="3" id="KW-0597">Phosphoprotein</keyword>
<dbReference type="PANTHER" id="PTHR14087">
    <property type="entry name" value="THYMOCYTE NUCLEAR PROTEIN 1"/>
    <property type="match status" value="1"/>
</dbReference>
<evidence type="ECO:0000256" key="5">
    <source>
        <dbReference type="SAM" id="MobiDB-lite"/>
    </source>
</evidence>
<dbReference type="InterPro" id="IPR052181">
    <property type="entry name" value="5hmC_binding"/>
</dbReference>
<name>A0A9W8DWR4_9FUNG</name>
<dbReference type="GO" id="GO:0005634">
    <property type="term" value="C:nucleus"/>
    <property type="evidence" value="ECO:0007669"/>
    <property type="project" value="UniProtKB-SubCell"/>
</dbReference>
<evidence type="ECO:0000259" key="6">
    <source>
        <dbReference type="Pfam" id="PF01878"/>
    </source>
</evidence>
<accession>A0A9W8DWR4</accession>
<proteinExistence type="predicted"/>
<sequence length="253" mass="28664">MGPVTRSSSRVVAKVAKSKAGIDKPLKANNNPGIEKRPKKTRKVKVGNSKNDQDVKKRLESDPGASTTKPSGSKSFWLMKAEPESRIVKGKDVKFRQNIKYSIDDLADMENQTSPWDGVRNYEARNIMRDRMKIGDEVLFYHSNCKQPGIAGLCEVVRDAYPDFTAFDKDHPYYDPKSDEKAPRWFVDVKFVRKFPQLILLSRLKEHLKNSKSADSSPLKNMALLNRGRLSVQPVSKEEMEFIMKLSSGDATL</sequence>
<dbReference type="Gene3D" id="3.10.590.10">
    <property type="entry name" value="ph1033 like domains"/>
    <property type="match status" value="1"/>
</dbReference>
<dbReference type="AlphaFoldDB" id="A0A9W8DWR4"/>
<evidence type="ECO:0000313" key="8">
    <source>
        <dbReference type="Proteomes" id="UP001150538"/>
    </source>
</evidence>
<dbReference type="PANTHER" id="PTHR14087:SF7">
    <property type="entry name" value="THYMOCYTE NUCLEAR PROTEIN 1"/>
    <property type="match status" value="1"/>
</dbReference>
<dbReference type="Pfam" id="PF01878">
    <property type="entry name" value="EVE"/>
    <property type="match status" value="1"/>
</dbReference>
<keyword evidence="4" id="KW-0539">Nucleus</keyword>
<evidence type="ECO:0000256" key="4">
    <source>
        <dbReference type="ARBA" id="ARBA00023242"/>
    </source>
</evidence>
<comment type="subcellular location">
    <subcellularLocation>
        <location evidence="1">Nucleus</location>
    </subcellularLocation>
</comment>
<evidence type="ECO:0000256" key="1">
    <source>
        <dbReference type="ARBA" id="ARBA00004123"/>
    </source>
</evidence>
<evidence type="ECO:0000256" key="3">
    <source>
        <dbReference type="ARBA" id="ARBA00022553"/>
    </source>
</evidence>
<feature type="region of interest" description="Disordered" evidence="5">
    <location>
        <begin position="1"/>
        <end position="76"/>
    </location>
</feature>
<gene>
    <name evidence="7" type="ORF">H4219_000902</name>
</gene>
<dbReference type="InterPro" id="IPR047197">
    <property type="entry name" value="THYN1-like_EVE"/>
</dbReference>
<dbReference type="OrthoDB" id="41445at2759"/>
<feature type="compositionally biased region" description="Low complexity" evidence="5">
    <location>
        <begin position="1"/>
        <end position="19"/>
    </location>
</feature>
<feature type="domain" description="EVE" evidence="6">
    <location>
        <begin position="76"/>
        <end position="246"/>
    </location>
</feature>
<dbReference type="CDD" id="cd21133">
    <property type="entry name" value="EVE"/>
    <property type="match status" value="1"/>
</dbReference>
<reference evidence="7" key="1">
    <citation type="submission" date="2022-07" db="EMBL/GenBank/DDBJ databases">
        <title>Phylogenomic reconstructions and comparative analyses of Kickxellomycotina fungi.</title>
        <authorList>
            <person name="Reynolds N.K."/>
            <person name="Stajich J.E."/>
            <person name="Barry K."/>
            <person name="Grigoriev I.V."/>
            <person name="Crous P."/>
            <person name="Smith M.E."/>
        </authorList>
    </citation>
    <scope>NUCLEOTIDE SEQUENCE</scope>
    <source>
        <strain evidence="7">NBRC 100468</strain>
    </source>
</reference>
<organism evidence="7 8">
    <name type="scientific">Mycoemilia scoparia</name>
    <dbReference type="NCBI Taxonomy" id="417184"/>
    <lineage>
        <taxon>Eukaryota</taxon>
        <taxon>Fungi</taxon>
        <taxon>Fungi incertae sedis</taxon>
        <taxon>Zoopagomycota</taxon>
        <taxon>Kickxellomycotina</taxon>
        <taxon>Kickxellomycetes</taxon>
        <taxon>Kickxellales</taxon>
        <taxon>Kickxellaceae</taxon>
        <taxon>Mycoemilia</taxon>
    </lineage>
</organism>
<evidence type="ECO:0000256" key="2">
    <source>
        <dbReference type="ARBA" id="ARBA00014654"/>
    </source>
</evidence>
<feature type="compositionally biased region" description="Basic and acidic residues" evidence="5">
    <location>
        <begin position="51"/>
        <end position="61"/>
    </location>
</feature>
<dbReference type="InterPro" id="IPR015947">
    <property type="entry name" value="PUA-like_sf"/>
</dbReference>